<comment type="caution">
    <text evidence="1">The sequence shown here is derived from an EMBL/GenBank/DDBJ whole genome shotgun (WGS) entry which is preliminary data.</text>
</comment>
<reference evidence="1" key="1">
    <citation type="submission" date="2023-04" db="EMBL/GenBank/DDBJ databases">
        <title>Draft Genome sequencing of Naganishia species isolated from polar environments using Oxford Nanopore Technology.</title>
        <authorList>
            <person name="Leo P."/>
            <person name="Venkateswaran K."/>
        </authorList>
    </citation>
    <scope>NUCLEOTIDE SEQUENCE</scope>
    <source>
        <strain evidence="1">MNA-CCFEE 5423</strain>
    </source>
</reference>
<proteinExistence type="predicted"/>
<evidence type="ECO:0000313" key="1">
    <source>
        <dbReference type="EMBL" id="KAJ9101179.1"/>
    </source>
</evidence>
<dbReference type="EMBL" id="JASBWT010000010">
    <property type="protein sequence ID" value="KAJ9101179.1"/>
    <property type="molecule type" value="Genomic_DNA"/>
</dbReference>
<name>A0ACC2VQ77_9TREE</name>
<organism evidence="1 2">
    <name type="scientific">Naganishia friedmannii</name>
    <dbReference type="NCBI Taxonomy" id="89922"/>
    <lineage>
        <taxon>Eukaryota</taxon>
        <taxon>Fungi</taxon>
        <taxon>Dikarya</taxon>
        <taxon>Basidiomycota</taxon>
        <taxon>Agaricomycotina</taxon>
        <taxon>Tremellomycetes</taxon>
        <taxon>Filobasidiales</taxon>
        <taxon>Filobasidiaceae</taxon>
        <taxon>Naganishia</taxon>
    </lineage>
</organism>
<evidence type="ECO:0000313" key="2">
    <source>
        <dbReference type="Proteomes" id="UP001227268"/>
    </source>
</evidence>
<protein>
    <submittedName>
        <fullName evidence="1">Uncharacterized protein</fullName>
    </submittedName>
</protein>
<dbReference type="Proteomes" id="UP001227268">
    <property type="component" value="Unassembled WGS sequence"/>
</dbReference>
<gene>
    <name evidence="1" type="ORF">QFC21_003397</name>
</gene>
<keyword evidence="2" id="KW-1185">Reference proteome</keyword>
<sequence length="692" mass="76807">MASWIGWRSAAVNPQYEELVEKACSPLNLPYPESEDIALNLEICDLIRSKSVAPKPAMQSLKQRVASKNPRVQLSALGLTDVCIKNGGDHFLQEIASKEFVDEMVGVIKSPASNPQVREMAIKLFQSWAVAFESKRELSLLPETYRDLKNQGVNFPPPPKNIPSHLLTTATPPTWIDSDSCMRCRTPFTFTNRKHHCRNCGLVFDQACSSKLMPLPDLGIKQEVRVCESCWSKSPKAKLANSDVLSKNDPNTPPVPTKRTLRTGAGFDADMQRAIALSLAESQNGRALSHGHVPSTPGRMLEGTDEVPKGRVDDEDEELRLAIEASLEEMRRVKPSAPVGEDDNSTPTASTYHQNATGYIVEPDYKPLPTYDLSPREAETMLTFAQTVDHAVAFGDQDFRRFPHVHALHEQATALSGKLLRNIEEKNTKNQMLGEMQQQLTNAIRRYDSLLTEQDNYARHQAELRRQAQQQQQQYQQPALPQYGYMPPYGYPAPNPVGQPQYPYQQGFGYGYPGQHPAALPAPSMYPSMPAEPFPSAPAASQPYIENSRQEQPPALAPPQSYGSPPQMESTRIETQHSEQAQQPLMVNQASAATRELTRQSSYQQAQYTHLPVSPQPAPAAPTQSGRPHEVPQQYPQYPQSASQEAGYQSVPTQETGQQYPSFPAFPDAPSQLPQASVNTVEPPKEALLIEL</sequence>
<accession>A0ACC2VQ77</accession>